<evidence type="ECO:0000313" key="6">
    <source>
        <dbReference type="Proteomes" id="UP000266313"/>
    </source>
</evidence>
<reference evidence="5 6" key="1">
    <citation type="submission" date="2016-12" db="EMBL/GenBank/DDBJ databases">
        <title>Genome sequencing of Methylocaldum marinum.</title>
        <authorList>
            <person name="Takeuchi M."/>
            <person name="Kamagata Y."/>
            <person name="Hiraoka S."/>
            <person name="Oshima K."/>
            <person name="Hattori M."/>
            <person name="Iwasaki W."/>
        </authorList>
    </citation>
    <scope>NUCLEOTIDE SEQUENCE [LARGE SCALE GENOMIC DNA]</scope>
    <source>
        <strain evidence="5 6">S8</strain>
    </source>
</reference>
<accession>A0A250KS72</accession>
<organism evidence="5 6">
    <name type="scientific">Methylocaldum marinum</name>
    <dbReference type="NCBI Taxonomy" id="1432792"/>
    <lineage>
        <taxon>Bacteria</taxon>
        <taxon>Pseudomonadati</taxon>
        <taxon>Pseudomonadota</taxon>
        <taxon>Gammaproteobacteria</taxon>
        <taxon>Methylococcales</taxon>
        <taxon>Methylococcaceae</taxon>
        <taxon>Methylocaldum</taxon>
    </lineage>
</organism>
<sequence length="228" mass="25370">MEHTHDIICGDAASVLDRLEGGSVDLVLTDAPYLCNYRDRTGRSLKGDNSPDMVLAVFPHLYRVLKDHSYCLLFCGWNAIPQFSAAWQEAGFQTAGHIVWRKSYTSSARHLQYQHESAWLLRKGNPTPPDKPLADMQEWTYSGNRLHPTEKAVEVIAPLVRAFSKPGDVVLDPFLGSGTTAVAAALNGRQAIGIELEARYCELAKRRLAGVERFVQKKRRPAPEKIAA</sequence>
<dbReference type="EMBL" id="AP017928">
    <property type="protein sequence ID" value="BBA34510.1"/>
    <property type="molecule type" value="Genomic_DNA"/>
</dbReference>
<dbReference type="REBASE" id="215500">
    <property type="entry name" value="M.MmaS8ORF2559P"/>
</dbReference>
<evidence type="ECO:0000256" key="3">
    <source>
        <dbReference type="RuleBase" id="RU362026"/>
    </source>
</evidence>
<dbReference type="GO" id="GO:0009007">
    <property type="term" value="F:site-specific DNA-methyltransferase (adenine-specific) activity"/>
    <property type="evidence" value="ECO:0007669"/>
    <property type="project" value="TreeGrafter"/>
</dbReference>
<feature type="domain" description="DNA methylase N-4/N-6" evidence="4">
    <location>
        <begin position="24"/>
        <end position="205"/>
    </location>
</feature>
<dbReference type="PANTHER" id="PTHR13370">
    <property type="entry name" value="RNA METHYLASE-RELATED"/>
    <property type="match status" value="1"/>
</dbReference>
<dbReference type="Gene3D" id="3.40.50.150">
    <property type="entry name" value="Vaccinia Virus protein VP39"/>
    <property type="match status" value="1"/>
</dbReference>
<dbReference type="PRINTS" id="PR00508">
    <property type="entry name" value="S21N4MTFRASE"/>
</dbReference>
<keyword evidence="6" id="KW-1185">Reference proteome</keyword>
<dbReference type="PANTHER" id="PTHR13370:SF3">
    <property type="entry name" value="TRNA (GUANINE(10)-N2)-METHYLTRANSFERASE HOMOLOG"/>
    <property type="match status" value="1"/>
</dbReference>
<evidence type="ECO:0000256" key="2">
    <source>
        <dbReference type="ARBA" id="ARBA00022679"/>
    </source>
</evidence>
<dbReference type="GO" id="GO:0005737">
    <property type="term" value="C:cytoplasm"/>
    <property type="evidence" value="ECO:0007669"/>
    <property type="project" value="TreeGrafter"/>
</dbReference>
<name>A0A250KS72_9GAMM</name>
<evidence type="ECO:0000256" key="1">
    <source>
        <dbReference type="ARBA" id="ARBA00022603"/>
    </source>
</evidence>
<keyword evidence="2" id="KW-0808">Transferase</keyword>
<dbReference type="InterPro" id="IPR029063">
    <property type="entry name" value="SAM-dependent_MTases_sf"/>
</dbReference>
<proteinExistence type="inferred from homology"/>
<dbReference type="GO" id="GO:0003677">
    <property type="term" value="F:DNA binding"/>
    <property type="evidence" value="ECO:0007669"/>
    <property type="project" value="InterPro"/>
</dbReference>
<keyword evidence="1 5" id="KW-0489">Methyltransferase</keyword>
<dbReference type="Pfam" id="PF01555">
    <property type="entry name" value="N6_N4_Mtase"/>
    <property type="match status" value="1"/>
</dbReference>
<dbReference type="SUPFAM" id="SSF53335">
    <property type="entry name" value="S-adenosyl-L-methionine-dependent methyltransferases"/>
    <property type="match status" value="1"/>
</dbReference>
<evidence type="ECO:0000313" key="5">
    <source>
        <dbReference type="EMBL" id="BBA34510.1"/>
    </source>
</evidence>
<protein>
    <recommendedName>
        <fullName evidence="3">Methyltransferase</fullName>
        <ecNumber evidence="3">2.1.1.-</ecNumber>
    </recommendedName>
</protein>
<dbReference type="KEGG" id="mmai:sS8_2559"/>
<evidence type="ECO:0000259" key="4">
    <source>
        <dbReference type="Pfam" id="PF01555"/>
    </source>
</evidence>
<gene>
    <name evidence="5" type="ORF">sS8_2559</name>
</gene>
<dbReference type="EC" id="2.1.1.-" evidence="3"/>
<dbReference type="RefSeq" id="WP_119629902.1">
    <property type="nucleotide sequence ID" value="NZ_AP017928.1"/>
</dbReference>
<comment type="similarity">
    <text evidence="3">Belongs to the N(4)/N(6)-methyltransferase family.</text>
</comment>
<dbReference type="Proteomes" id="UP000266313">
    <property type="component" value="Chromosome"/>
</dbReference>
<dbReference type="GO" id="GO:0008170">
    <property type="term" value="F:N-methyltransferase activity"/>
    <property type="evidence" value="ECO:0007669"/>
    <property type="project" value="InterPro"/>
</dbReference>
<dbReference type="OrthoDB" id="9816043at2"/>
<dbReference type="InterPro" id="IPR002941">
    <property type="entry name" value="DNA_methylase_N4/N6"/>
</dbReference>
<dbReference type="GO" id="GO:0032259">
    <property type="term" value="P:methylation"/>
    <property type="evidence" value="ECO:0007669"/>
    <property type="project" value="UniProtKB-KW"/>
</dbReference>
<dbReference type="AlphaFoldDB" id="A0A250KS72"/>
<dbReference type="InterPro" id="IPR001091">
    <property type="entry name" value="RM_Methyltransferase"/>
</dbReference>